<keyword evidence="3" id="KW-1185">Reference proteome</keyword>
<evidence type="ECO:0000313" key="2">
    <source>
        <dbReference type="EMBL" id="GMJ12655.1"/>
    </source>
</evidence>
<evidence type="ECO:0000256" key="1">
    <source>
        <dbReference type="SAM" id="MobiDB-lite"/>
    </source>
</evidence>
<organism evidence="2 3">
    <name type="scientific">Hibiscus trionum</name>
    <name type="common">Flower of an hour</name>
    <dbReference type="NCBI Taxonomy" id="183268"/>
    <lineage>
        <taxon>Eukaryota</taxon>
        <taxon>Viridiplantae</taxon>
        <taxon>Streptophyta</taxon>
        <taxon>Embryophyta</taxon>
        <taxon>Tracheophyta</taxon>
        <taxon>Spermatophyta</taxon>
        <taxon>Magnoliopsida</taxon>
        <taxon>eudicotyledons</taxon>
        <taxon>Gunneridae</taxon>
        <taxon>Pentapetalae</taxon>
        <taxon>rosids</taxon>
        <taxon>malvids</taxon>
        <taxon>Malvales</taxon>
        <taxon>Malvaceae</taxon>
        <taxon>Malvoideae</taxon>
        <taxon>Hibiscus</taxon>
    </lineage>
</organism>
<reference evidence="2" key="1">
    <citation type="submission" date="2023-05" db="EMBL/GenBank/DDBJ databases">
        <title>Genome and transcriptome analyses reveal genes involved in the formation of fine ridges on petal epidermal cells in Hibiscus trionum.</title>
        <authorList>
            <person name="Koshimizu S."/>
            <person name="Masuda S."/>
            <person name="Ishii T."/>
            <person name="Shirasu K."/>
            <person name="Hoshino A."/>
            <person name="Arita M."/>
        </authorList>
    </citation>
    <scope>NUCLEOTIDE SEQUENCE</scope>
    <source>
        <strain evidence="2">Hamamatsu line</strain>
    </source>
</reference>
<gene>
    <name evidence="2" type="ORF">HRI_004934700</name>
</gene>
<dbReference type="EMBL" id="BSYR01000065">
    <property type="protein sequence ID" value="GMJ12655.1"/>
    <property type="molecule type" value="Genomic_DNA"/>
</dbReference>
<sequence length="69" mass="7917">MMDPLIEKTGQNEQKPKLETPLPLQRTSSTSKPVPKRFVKNQIPDSILNPRIPQCCHFDSSSQLQFRNP</sequence>
<proteinExistence type="predicted"/>
<comment type="caution">
    <text evidence="2">The sequence shown here is derived from an EMBL/GenBank/DDBJ whole genome shotgun (WGS) entry which is preliminary data.</text>
</comment>
<protein>
    <submittedName>
        <fullName evidence="2">Uncharacterized protein</fullName>
    </submittedName>
</protein>
<evidence type="ECO:0000313" key="3">
    <source>
        <dbReference type="Proteomes" id="UP001165190"/>
    </source>
</evidence>
<dbReference type="Proteomes" id="UP001165190">
    <property type="component" value="Unassembled WGS sequence"/>
</dbReference>
<name>A0A9W7MUZ3_HIBTR</name>
<dbReference type="AlphaFoldDB" id="A0A9W7MUZ3"/>
<feature type="region of interest" description="Disordered" evidence="1">
    <location>
        <begin position="1"/>
        <end position="51"/>
    </location>
</feature>
<accession>A0A9W7MUZ3</accession>